<evidence type="ECO:0000313" key="3">
    <source>
        <dbReference type="EMBL" id="KAF4626549.1"/>
    </source>
</evidence>
<dbReference type="PANTHER" id="PTHR43546:SF3">
    <property type="entry name" value="UPF0173 METAL-DEPENDENT HYDROLASE MJ1163"/>
    <property type="match status" value="1"/>
</dbReference>
<organism evidence="3 4">
    <name type="scientific">Cudoniella acicularis</name>
    <dbReference type="NCBI Taxonomy" id="354080"/>
    <lineage>
        <taxon>Eukaryota</taxon>
        <taxon>Fungi</taxon>
        <taxon>Dikarya</taxon>
        <taxon>Ascomycota</taxon>
        <taxon>Pezizomycotina</taxon>
        <taxon>Leotiomycetes</taxon>
        <taxon>Helotiales</taxon>
        <taxon>Tricladiaceae</taxon>
        <taxon>Cudoniella</taxon>
    </lineage>
</organism>
<dbReference type="AlphaFoldDB" id="A0A8H4W0H7"/>
<dbReference type="PANTHER" id="PTHR43546">
    <property type="entry name" value="UPF0173 METAL-DEPENDENT HYDROLASE MJ1163-RELATED"/>
    <property type="match status" value="1"/>
</dbReference>
<sequence>MASLSESDTTLEWFGATTFRLRTKGITIFLDSWLDRPSNLPQYLSVDQVEECDYIFISHAHFDHLPGADRLAKRTGAIIVGNGEVISVMRAAGVPEQQLMAASGGERIPLFTAAQWRDARTQATSAAKSPPGPPSGPPGPPTPDPSLAVMAVHVWPSLHCLMPSGDHRSFPETIDTGTVYTGSATYACTMDITRALTYGLGNLAKLPKLPPQMPEDMQKFISYLKDTEANKCSFFDGGQLMYNFVGGSKTVLWSGHLGGYSGVLKEIRPQPDIAILGIAGRGNLNGRPYVGSSAQFATEEIKWLGEPGKVIWCLHDQGLLNPKYIDTRAATEMVHRETRSRVVDLKHAEVYKLFEA</sequence>
<dbReference type="OrthoDB" id="4311043at2759"/>
<feature type="compositionally biased region" description="Pro residues" evidence="1">
    <location>
        <begin position="130"/>
        <end position="144"/>
    </location>
</feature>
<feature type="domain" description="Metallo-beta-lactamase" evidence="2">
    <location>
        <begin position="48"/>
        <end position="190"/>
    </location>
</feature>
<dbReference type="Proteomes" id="UP000566819">
    <property type="component" value="Unassembled WGS sequence"/>
</dbReference>
<keyword evidence="4" id="KW-1185">Reference proteome</keyword>
<dbReference type="EMBL" id="JAAMPI010001133">
    <property type="protein sequence ID" value="KAF4626549.1"/>
    <property type="molecule type" value="Genomic_DNA"/>
</dbReference>
<feature type="region of interest" description="Disordered" evidence="1">
    <location>
        <begin position="121"/>
        <end position="146"/>
    </location>
</feature>
<evidence type="ECO:0000256" key="1">
    <source>
        <dbReference type="SAM" id="MobiDB-lite"/>
    </source>
</evidence>
<dbReference type="InterPro" id="IPR001279">
    <property type="entry name" value="Metallo-B-lactamas"/>
</dbReference>
<dbReference type="Pfam" id="PF00753">
    <property type="entry name" value="Lactamase_B"/>
    <property type="match status" value="1"/>
</dbReference>
<name>A0A8H4W0H7_9HELO</name>
<gene>
    <name evidence="3" type="ORF">G7Y89_g11614</name>
</gene>
<accession>A0A8H4W0H7</accession>
<proteinExistence type="predicted"/>
<evidence type="ECO:0000259" key="2">
    <source>
        <dbReference type="Pfam" id="PF00753"/>
    </source>
</evidence>
<dbReference type="Gene3D" id="3.60.15.10">
    <property type="entry name" value="Ribonuclease Z/Hydroxyacylglutathione hydrolase-like"/>
    <property type="match status" value="1"/>
</dbReference>
<dbReference type="InterPro" id="IPR036866">
    <property type="entry name" value="RibonucZ/Hydroxyglut_hydro"/>
</dbReference>
<evidence type="ECO:0000313" key="4">
    <source>
        <dbReference type="Proteomes" id="UP000566819"/>
    </source>
</evidence>
<reference evidence="3 4" key="1">
    <citation type="submission" date="2020-03" db="EMBL/GenBank/DDBJ databases">
        <title>Draft Genome Sequence of Cudoniella acicularis.</title>
        <authorList>
            <person name="Buettner E."/>
            <person name="Kellner H."/>
        </authorList>
    </citation>
    <scope>NUCLEOTIDE SEQUENCE [LARGE SCALE GENOMIC DNA]</scope>
    <source>
        <strain evidence="3 4">DSM 108380</strain>
    </source>
</reference>
<dbReference type="InterPro" id="IPR050114">
    <property type="entry name" value="UPF0173_UPF0282_UlaG_hydrolase"/>
</dbReference>
<comment type="caution">
    <text evidence="3">The sequence shown here is derived from an EMBL/GenBank/DDBJ whole genome shotgun (WGS) entry which is preliminary data.</text>
</comment>
<dbReference type="SUPFAM" id="SSF56281">
    <property type="entry name" value="Metallo-hydrolase/oxidoreductase"/>
    <property type="match status" value="1"/>
</dbReference>
<protein>
    <recommendedName>
        <fullName evidence="2">Metallo-beta-lactamase domain-containing protein</fullName>
    </recommendedName>
</protein>